<dbReference type="PANTHER" id="PTHR13037">
    <property type="entry name" value="FORMIN"/>
    <property type="match status" value="1"/>
</dbReference>
<organism evidence="4 5">
    <name type="scientific">Seminavis robusta</name>
    <dbReference type="NCBI Taxonomy" id="568900"/>
    <lineage>
        <taxon>Eukaryota</taxon>
        <taxon>Sar</taxon>
        <taxon>Stramenopiles</taxon>
        <taxon>Ochrophyta</taxon>
        <taxon>Bacillariophyta</taxon>
        <taxon>Bacillariophyceae</taxon>
        <taxon>Bacillariophycidae</taxon>
        <taxon>Naviculales</taxon>
        <taxon>Naviculaceae</taxon>
        <taxon>Seminavis</taxon>
    </lineage>
</organism>
<feature type="compositionally biased region" description="Pro residues" evidence="2">
    <location>
        <begin position="636"/>
        <end position="651"/>
    </location>
</feature>
<feature type="region of interest" description="Disordered" evidence="2">
    <location>
        <begin position="447"/>
        <end position="469"/>
    </location>
</feature>
<feature type="chain" id="PRO_5040402333" evidence="3">
    <location>
        <begin position="30"/>
        <end position="1071"/>
    </location>
</feature>
<reference evidence="4" key="1">
    <citation type="submission" date="2020-06" db="EMBL/GenBank/DDBJ databases">
        <authorList>
            <consortium name="Plant Systems Biology data submission"/>
        </authorList>
    </citation>
    <scope>NUCLEOTIDE SEQUENCE</scope>
    <source>
        <strain evidence="4">D6</strain>
    </source>
</reference>
<dbReference type="EMBL" id="CAICTM010000001">
    <property type="protein sequence ID" value="CAB9496024.1"/>
    <property type="molecule type" value="Genomic_DNA"/>
</dbReference>
<keyword evidence="3" id="KW-0732">Signal</keyword>
<evidence type="ECO:0000313" key="5">
    <source>
        <dbReference type="Proteomes" id="UP001153069"/>
    </source>
</evidence>
<dbReference type="Proteomes" id="UP001153069">
    <property type="component" value="Unassembled WGS sequence"/>
</dbReference>
<keyword evidence="5" id="KW-1185">Reference proteome</keyword>
<accession>A0A9N8DAA8</accession>
<evidence type="ECO:0000256" key="2">
    <source>
        <dbReference type="SAM" id="MobiDB-lite"/>
    </source>
</evidence>
<name>A0A9N8DAA8_9STRA</name>
<evidence type="ECO:0000256" key="1">
    <source>
        <dbReference type="ARBA" id="ARBA00022581"/>
    </source>
</evidence>
<feature type="region of interest" description="Disordered" evidence="2">
    <location>
        <begin position="612"/>
        <end position="651"/>
    </location>
</feature>
<feature type="region of interest" description="Disordered" evidence="2">
    <location>
        <begin position="61"/>
        <end position="175"/>
    </location>
</feature>
<feature type="compositionally biased region" description="Polar residues" evidence="2">
    <location>
        <begin position="86"/>
        <end position="101"/>
    </location>
</feature>
<sequence>MVIQFRTLLFNRLFWAALLLCATFPGVIATANQEKAATTNNGDGILISKFTTMRRWLPTQKEGRTVNSSDSVIGTPKEKRNVRQRLATTSDHGLQKSQSSPPIVISRQRMRKHLRRGSPAEEKRKLRSRARHKKLNNMDPAREIGDGAENESGGASLIARSKDRRGKDKQNAELNDQDQTAMVELLDSHSAVAYMVTPEEAKEMPDTVYFLTGEQVAEYIDSDPELARNKGFSENLQVAVVPSTATGAAGLVAGTLIGAGGLAVILCITGAICSDAQEVRVDTSGTMIFENLARAPTEEEEAGVVVEMARYYQQIIAEAFGAVATQSLASGEEPLETTPTQFIDFQIMDANFSTATTVRKTVTGEDITCVSTSDFLGESIFLVNLRRRQRRSLQSTDGEKMVDTQVVDLAIQRADLEIFRTQYAANAEPEDSIYRDLTEDSVTFVTTTTPAPTTSPIPAPTTTAPTAPPEITRRMVGARLGYGFFSGTTIREPSSEEYAGLFEVTEDFYDQVLSSVYPDLFVPGSVVLSNVVTIFDCTMPAVLPEQTLPCPSPVIVDFDLLVSFGASEDNTPSADSIFQVMEEADYRDYVQNYVWNAEPSGTIFSATQRARFSERGGDSITPSPAPSRITSLEPSPINPNPTDPSPTNPAPIPFTLPPFSVTSPPISMTMPPINPNPTDPSPTNPAPIPFTLPPFSVTLPPISMTMPPINPNPTNPPPNPFTLPPIPMTMPPIPSTPMSIAPVLPTVPTAGSPTLPGLVSTSSAINLVMSQTFGRVPVQTEIDGLMVQLNRFYTVELMNEFGADFLMLIATEISSNSDVAGTFTACSIRHADVTYFVEGADIPSTSEVDEAIQNADLTRFIQSYLPDVFPEGSIFKNTIQATATSTTGSPTSMLPSVTPITTITIGKQLGYGFFPETTVRQPTLQEFMGLFEVTKAFYENILFLAYPGIYTKGSLELSNIAEEFYSTPVPTVLVDLDLTASFFTDHAHAPSSERISKVIEAANYQNYIQDYVWNAEPIGTSLFYTTNRASLSVRVGGALAPSEAPSTAPSTSPSQRPLPYITAVVTRRPVG</sequence>
<dbReference type="AlphaFoldDB" id="A0A9N8DAA8"/>
<gene>
    <name evidence="4" type="ORF">SEMRO_1_G000030.1</name>
</gene>
<protein>
    <submittedName>
        <fullName evidence="4">Uncharacterized protein</fullName>
    </submittedName>
</protein>
<evidence type="ECO:0000313" key="4">
    <source>
        <dbReference type="EMBL" id="CAB9496024.1"/>
    </source>
</evidence>
<feature type="signal peptide" evidence="3">
    <location>
        <begin position="1"/>
        <end position="29"/>
    </location>
</feature>
<evidence type="ECO:0000256" key="3">
    <source>
        <dbReference type="SAM" id="SignalP"/>
    </source>
</evidence>
<dbReference type="PANTHER" id="PTHR13037:SF24">
    <property type="entry name" value="POLYCOMB PROTEIN PCL-RELATED"/>
    <property type="match status" value="1"/>
</dbReference>
<feature type="compositionally biased region" description="Basic residues" evidence="2">
    <location>
        <begin position="125"/>
        <end position="135"/>
    </location>
</feature>
<comment type="caution">
    <text evidence="4">The sequence shown here is derived from an EMBL/GenBank/DDBJ whole genome shotgun (WGS) entry which is preliminary data.</text>
</comment>
<keyword evidence="1" id="KW-0945">Host-virus interaction</keyword>
<proteinExistence type="predicted"/>